<evidence type="ECO:0000313" key="2">
    <source>
        <dbReference type="Proteomes" id="UP001144612"/>
    </source>
</evidence>
<sequence>MSNINTIGVSIPRKEALDKVTGVAKYTDDTNYFGILHAKILTSRYAHRKIKSIM</sequence>
<dbReference type="Proteomes" id="UP001144612">
    <property type="component" value="Unassembled WGS sequence"/>
</dbReference>
<evidence type="ECO:0008006" key="3">
    <source>
        <dbReference type="Google" id="ProtNLM"/>
    </source>
</evidence>
<protein>
    <recommendedName>
        <fullName evidence="3">Aldehyde oxidase/xanthine dehydrogenase a/b hammerhead domain-containing protein</fullName>
    </recommendedName>
</protein>
<dbReference type="RefSeq" id="WP_268062376.1">
    <property type="nucleotide sequence ID" value="NZ_JAPQFJ010000017.1"/>
</dbReference>
<keyword evidence="2" id="KW-1185">Reference proteome</keyword>
<reference evidence="1" key="1">
    <citation type="submission" date="2022-12" db="EMBL/GenBank/DDBJ databases">
        <title>Clostridium sp. nov., isolated from industrial wastewater.</title>
        <authorList>
            <person name="Jiayan W."/>
        </authorList>
    </citation>
    <scope>NUCLEOTIDE SEQUENCE</scope>
    <source>
        <strain evidence="1">ZC22-4</strain>
    </source>
</reference>
<dbReference type="Gene3D" id="3.90.1170.50">
    <property type="entry name" value="Aldehyde oxidase/xanthine dehydrogenase, a/b hammerhead"/>
    <property type="match status" value="1"/>
</dbReference>
<proteinExistence type="predicted"/>
<dbReference type="EMBL" id="JAPQFJ010000017">
    <property type="protein sequence ID" value="MCY6959874.1"/>
    <property type="molecule type" value="Genomic_DNA"/>
</dbReference>
<organism evidence="1 2">
    <name type="scientific">Clostridium brassicae</name>
    <dbReference type="NCBI Taxonomy" id="2999072"/>
    <lineage>
        <taxon>Bacteria</taxon>
        <taxon>Bacillati</taxon>
        <taxon>Bacillota</taxon>
        <taxon>Clostridia</taxon>
        <taxon>Eubacteriales</taxon>
        <taxon>Clostridiaceae</taxon>
        <taxon>Clostridium</taxon>
    </lineage>
</organism>
<dbReference type="InterPro" id="IPR036856">
    <property type="entry name" value="Ald_Oxase/Xan_DH_a/b_sf"/>
</dbReference>
<name>A0ABT4DC38_9CLOT</name>
<comment type="caution">
    <text evidence="1">The sequence shown here is derived from an EMBL/GenBank/DDBJ whole genome shotgun (WGS) entry which is preliminary data.</text>
</comment>
<evidence type="ECO:0000313" key="1">
    <source>
        <dbReference type="EMBL" id="MCY6959874.1"/>
    </source>
</evidence>
<accession>A0ABT4DC38</accession>
<gene>
    <name evidence="1" type="ORF">OW729_14730</name>
</gene>
<dbReference type="SUPFAM" id="SSF54665">
    <property type="entry name" value="CO dehydrogenase molybdoprotein N-domain-like"/>
    <property type="match status" value="1"/>
</dbReference>